<dbReference type="SUPFAM" id="SSF53474">
    <property type="entry name" value="alpha/beta-Hydrolases"/>
    <property type="match status" value="1"/>
</dbReference>
<dbReference type="GO" id="GO:0006508">
    <property type="term" value="P:proteolysis"/>
    <property type="evidence" value="ECO:0007669"/>
    <property type="project" value="InterPro"/>
</dbReference>
<dbReference type="EMBL" id="VMNW02000067">
    <property type="protein sequence ID" value="KAA9154328.1"/>
    <property type="molecule type" value="Genomic_DNA"/>
</dbReference>
<keyword evidence="3" id="KW-0645">Protease</keyword>
<dbReference type="InterPro" id="IPR029058">
    <property type="entry name" value="AB_hydrolase_fold"/>
</dbReference>
<evidence type="ECO:0000313" key="6">
    <source>
        <dbReference type="EMBL" id="KAA9154328.1"/>
    </source>
</evidence>
<evidence type="ECO:0000313" key="7">
    <source>
        <dbReference type="Proteomes" id="UP000319769"/>
    </source>
</evidence>
<evidence type="ECO:0000259" key="5">
    <source>
        <dbReference type="Pfam" id="PF00326"/>
    </source>
</evidence>
<dbReference type="PANTHER" id="PTHR42776:SF13">
    <property type="entry name" value="DIPEPTIDYL-PEPTIDASE 5"/>
    <property type="match status" value="1"/>
</dbReference>
<feature type="domain" description="Peptidase S9 prolyl oligopeptidase catalytic" evidence="5">
    <location>
        <begin position="443"/>
        <end position="649"/>
    </location>
</feature>
<feature type="compositionally biased region" description="Basic and acidic residues" evidence="4">
    <location>
        <begin position="52"/>
        <end position="67"/>
    </location>
</feature>
<dbReference type="AlphaFoldDB" id="A0A5N0UT87"/>
<dbReference type="RefSeq" id="WP_144762234.1">
    <property type="nucleotide sequence ID" value="NZ_VMNW02000067.1"/>
</dbReference>
<dbReference type="Gene3D" id="3.40.50.1820">
    <property type="entry name" value="alpha/beta hydrolase"/>
    <property type="match status" value="1"/>
</dbReference>
<keyword evidence="1" id="KW-0732">Signal</keyword>
<dbReference type="SUPFAM" id="SSF82171">
    <property type="entry name" value="DPP6 N-terminal domain-like"/>
    <property type="match status" value="1"/>
</dbReference>
<feature type="region of interest" description="Disordered" evidence="4">
    <location>
        <begin position="50"/>
        <end position="74"/>
    </location>
</feature>
<dbReference type="Proteomes" id="UP000319769">
    <property type="component" value="Unassembled WGS sequence"/>
</dbReference>
<dbReference type="Pfam" id="PF07676">
    <property type="entry name" value="PD40"/>
    <property type="match status" value="1"/>
</dbReference>
<evidence type="ECO:0000256" key="3">
    <source>
        <dbReference type="ARBA" id="ARBA00022825"/>
    </source>
</evidence>
<dbReference type="OrthoDB" id="262125at2"/>
<keyword evidence="3" id="KW-0720">Serine protease</keyword>
<dbReference type="InterPro" id="IPR011659">
    <property type="entry name" value="WD40"/>
</dbReference>
<dbReference type="Pfam" id="PF00326">
    <property type="entry name" value="Peptidase_S9"/>
    <property type="match status" value="1"/>
</dbReference>
<proteinExistence type="predicted"/>
<sequence length="661" mass="71571">MTKFSELAGYLDLPRAAGLALSPDGSRLVVGVSVPEGKKTEFTGSLWEVDPAGERPARRLTRGKEGESGPAFTREGDLLFVSKRPDPASEEEAKPALWLQPAAGGDARMIAALPGGVRQAVVAADAGTIVLGSSVLPSATSVEHDAELRKARKEGAVSAILHEGYPVRFWDHDLGPDRTRLFLGGEGDWKDLTADAGAALTDEASWDISRDGTTVAAAWTVPEAGGAHRQTIVLIDVATGERRALADDPGHEYDSPRFSPDGTQVAFVARRRSTPEDPGDVWLALAPVSGGEIRALTPEWDRWPGGPRWTPDGAALVVAADDLGHCPLWRVDVATGVVVRLTETGAFSDPVVSPDGRWVYALRSAVDSPPRPVRVALDGSGVEFLRGLEPPELPGTLDEVTTTAADGSPLRAWIALPHNASADEPAPLLLWIHGGPLNSWNAWQWRWNPWLAVARGYAVLLPDPALSTGYGIEFIRRGWGAWGGTPFTDLMTVTDAAEQRPDIDATRTAAMGGSFGGYMANWVAGHTTRFSAIVTHASLWALDQFGGTTDESSYWHRELTPEMAEANSPHRFADDITTPMLVIHGDKDYRVPVGEALRLWWDLLSRAKGEDGTSPHKFLYFPDENHWVLTPNHAKLWYETVFAFLAQHVLGEAWQRPELLG</sequence>
<gene>
    <name evidence="6" type="ORF">FPZ12_032520</name>
</gene>
<dbReference type="InterPro" id="IPR001375">
    <property type="entry name" value="Peptidase_S9_cat"/>
</dbReference>
<evidence type="ECO:0000256" key="4">
    <source>
        <dbReference type="SAM" id="MobiDB-lite"/>
    </source>
</evidence>
<keyword evidence="7" id="KW-1185">Reference proteome</keyword>
<reference evidence="6" key="1">
    <citation type="submission" date="2019-09" db="EMBL/GenBank/DDBJ databases">
        <authorList>
            <person name="Teo W.F.A."/>
            <person name="Duangmal K."/>
        </authorList>
    </citation>
    <scope>NUCLEOTIDE SEQUENCE [LARGE SCALE GENOMIC DNA]</scope>
    <source>
        <strain evidence="6">K81G1</strain>
    </source>
</reference>
<dbReference type="PANTHER" id="PTHR42776">
    <property type="entry name" value="SERINE PEPTIDASE S9 FAMILY MEMBER"/>
    <property type="match status" value="1"/>
</dbReference>
<name>A0A5N0UT87_9PSEU</name>
<evidence type="ECO:0000256" key="1">
    <source>
        <dbReference type="ARBA" id="ARBA00022729"/>
    </source>
</evidence>
<evidence type="ECO:0000256" key="2">
    <source>
        <dbReference type="ARBA" id="ARBA00022801"/>
    </source>
</evidence>
<dbReference type="GO" id="GO:0004252">
    <property type="term" value="F:serine-type endopeptidase activity"/>
    <property type="evidence" value="ECO:0007669"/>
    <property type="project" value="TreeGrafter"/>
</dbReference>
<protein>
    <submittedName>
        <fullName evidence="6">S9 family peptidase</fullName>
    </submittedName>
</protein>
<keyword evidence="2" id="KW-0378">Hydrolase</keyword>
<comment type="caution">
    <text evidence="6">The sequence shown here is derived from an EMBL/GenBank/DDBJ whole genome shotgun (WGS) entry which is preliminary data.</text>
</comment>
<accession>A0A5N0UT87</accession>
<dbReference type="Gene3D" id="2.120.10.30">
    <property type="entry name" value="TolB, C-terminal domain"/>
    <property type="match status" value="1"/>
</dbReference>
<dbReference type="InterPro" id="IPR011042">
    <property type="entry name" value="6-blade_b-propeller_TolB-like"/>
</dbReference>
<organism evidence="6 7">
    <name type="scientific">Amycolatopsis acidicola</name>
    <dbReference type="NCBI Taxonomy" id="2596893"/>
    <lineage>
        <taxon>Bacteria</taxon>
        <taxon>Bacillati</taxon>
        <taxon>Actinomycetota</taxon>
        <taxon>Actinomycetes</taxon>
        <taxon>Pseudonocardiales</taxon>
        <taxon>Pseudonocardiaceae</taxon>
        <taxon>Amycolatopsis</taxon>
    </lineage>
</organism>